<keyword evidence="1" id="KW-0813">Transport</keyword>
<proteinExistence type="inferred from homology"/>
<dbReference type="Proteomes" id="UP000320055">
    <property type="component" value="Unassembled WGS sequence"/>
</dbReference>
<evidence type="ECO:0000256" key="6">
    <source>
        <dbReference type="SAM" id="MobiDB-lite"/>
    </source>
</evidence>
<accession>A0A563VX99</accession>
<organism evidence="9 10">
    <name type="scientific">Hyella patelloides LEGE 07179</name>
    <dbReference type="NCBI Taxonomy" id="945734"/>
    <lineage>
        <taxon>Bacteria</taxon>
        <taxon>Bacillati</taxon>
        <taxon>Cyanobacteriota</taxon>
        <taxon>Cyanophyceae</taxon>
        <taxon>Pleurocapsales</taxon>
        <taxon>Hyellaceae</taxon>
        <taxon>Hyella</taxon>
    </lineage>
</organism>
<evidence type="ECO:0000313" key="10">
    <source>
        <dbReference type="Proteomes" id="UP000320055"/>
    </source>
</evidence>
<dbReference type="PANTHER" id="PTHR47627">
    <property type="entry name" value="RUBREDOXIN"/>
    <property type="match status" value="1"/>
</dbReference>
<keyword evidence="2 5" id="KW-0479">Metal-binding</keyword>
<evidence type="ECO:0000259" key="8">
    <source>
        <dbReference type="PROSITE" id="PS50903"/>
    </source>
</evidence>
<dbReference type="InterPro" id="IPR024935">
    <property type="entry name" value="Rubredoxin_dom"/>
</dbReference>
<dbReference type="SUPFAM" id="SSF57802">
    <property type="entry name" value="Rubredoxin-like"/>
    <property type="match status" value="1"/>
</dbReference>
<dbReference type="InterPro" id="IPR024934">
    <property type="entry name" value="Rubredoxin-like_dom"/>
</dbReference>
<gene>
    <name evidence="9" type="primary">rub</name>
    <name evidence="9" type="ORF">H1P_3990005</name>
</gene>
<dbReference type="PRINTS" id="PR00163">
    <property type="entry name" value="RUBREDOXIN"/>
</dbReference>
<dbReference type="OrthoDB" id="9802447at2"/>
<sequence>MSEPANEKPLVEQASASSEKTLAEQAPSSYECRACGYVYEPAKGDNQNNIESGTLFTDLPDAWRCPVCGVPKSQFMDIGGVGAPSGFAENLDYGFGVNRLTPGQKNLLIFGALGLGFLFFLSLYGLS</sequence>
<dbReference type="FunFam" id="2.20.28.10:FF:000001">
    <property type="entry name" value="Rubredoxin"/>
    <property type="match status" value="1"/>
</dbReference>
<dbReference type="CDD" id="cd00730">
    <property type="entry name" value="rubredoxin"/>
    <property type="match status" value="1"/>
</dbReference>
<dbReference type="GO" id="GO:0043448">
    <property type="term" value="P:alkane catabolic process"/>
    <property type="evidence" value="ECO:0007669"/>
    <property type="project" value="TreeGrafter"/>
</dbReference>
<dbReference type="GO" id="GO:0009055">
    <property type="term" value="F:electron transfer activity"/>
    <property type="evidence" value="ECO:0007669"/>
    <property type="project" value="TreeGrafter"/>
</dbReference>
<evidence type="ECO:0000256" key="4">
    <source>
        <dbReference type="ARBA" id="ARBA00023004"/>
    </source>
</evidence>
<dbReference type="AlphaFoldDB" id="A0A563VX99"/>
<keyword evidence="7" id="KW-0472">Membrane</keyword>
<name>A0A563VX99_9CYAN</name>
<reference evidence="9 10" key="1">
    <citation type="submission" date="2019-01" db="EMBL/GenBank/DDBJ databases">
        <authorList>
            <person name="Brito A."/>
        </authorList>
    </citation>
    <scope>NUCLEOTIDE SEQUENCE [LARGE SCALE GENOMIC DNA]</scope>
    <source>
        <strain evidence="9">1</strain>
    </source>
</reference>
<evidence type="ECO:0000256" key="1">
    <source>
        <dbReference type="ARBA" id="ARBA00022448"/>
    </source>
</evidence>
<feature type="compositionally biased region" description="Basic and acidic residues" evidence="6">
    <location>
        <begin position="1"/>
        <end position="10"/>
    </location>
</feature>
<keyword evidence="10" id="KW-1185">Reference proteome</keyword>
<keyword evidence="7" id="KW-1133">Transmembrane helix</keyword>
<feature type="region of interest" description="Disordered" evidence="6">
    <location>
        <begin position="1"/>
        <end position="28"/>
    </location>
</feature>
<dbReference type="RefSeq" id="WP_144874884.1">
    <property type="nucleotide sequence ID" value="NZ_LR214135.1"/>
</dbReference>
<evidence type="ECO:0000256" key="5">
    <source>
        <dbReference type="RuleBase" id="RU003820"/>
    </source>
</evidence>
<dbReference type="Gene3D" id="2.20.28.10">
    <property type="match status" value="1"/>
</dbReference>
<evidence type="ECO:0000256" key="2">
    <source>
        <dbReference type="ARBA" id="ARBA00022723"/>
    </source>
</evidence>
<dbReference type="InterPro" id="IPR018527">
    <property type="entry name" value="Rubredoxin_Fe_BS"/>
</dbReference>
<feature type="domain" description="Rubredoxin-like" evidence="8">
    <location>
        <begin position="27"/>
        <end position="78"/>
    </location>
</feature>
<keyword evidence="4 5" id="KW-0408">Iron</keyword>
<keyword evidence="3 5" id="KW-0249">Electron transport</keyword>
<evidence type="ECO:0000256" key="7">
    <source>
        <dbReference type="SAM" id="Phobius"/>
    </source>
</evidence>
<evidence type="ECO:0000256" key="3">
    <source>
        <dbReference type="ARBA" id="ARBA00022982"/>
    </source>
</evidence>
<keyword evidence="7" id="KW-0812">Transmembrane</keyword>
<protein>
    <recommendedName>
        <fullName evidence="5">Rubredoxin</fullName>
    </recommendedName>
</protein>
<dbReference type="PROSITE" id="PS00202">
    <property type="entry name" value="RUBREDOXIN"/>
    <property type="match status" value="1"/>
</dbReference>
<dbReference type="EMBL" id="CAACVJ010000333">
    <property type="protein sequence ID" value="VEP16025.1"/>
    <property type="molecule type" value="Genomic_DNA"/>
</dbReference>
<dbReference type="PROSITE" id="PS50903">
    <property type="entry name" value="RUBREDOXIN_LIKE"/>
    <property type="match status" value="1"/>
</dbReference>
<dbReference type="PANTHER" id="PTHR47627:SF1">
    <property type="entry name" value="RUBREDOXIN-1-RELATED"/>
    <property type="match status" value="1"/>
</dbReference>
<feature type="transmembrane region" description="Helical" evidence="7">
    <location>
        <begin position="107"/>
        <end position="126"/>
    </location>
</feature>
<comment type="similarity">
    <text evidence="5">Belongs to the rubredoxin family.</text>
</comment>
<evidence type="ECO:0000313" key="9">
    <source>
        <dbReference type="EMBL" id="VEP16025.1"/>
    </source>
</evidence>
<dbReference type="InterPro" id="IPR050526">
    <property type="entry name" value="Rubredoxin_ET"/>
</dbReference>
<comment type="cofactor">
    <cofactor evidence="5">
        <name>Fe(3+)</name>
        <dbReference type="ChEBI" id="CHEBI:29034"/>
    </cofactor>
</comment>
<dbReference type="GO" id="GO:0005506">
    <property type="term" value="F:iron ion binding"/>
    <property type="evidence" value="ECO:0007669"/>
    <property type="project" value="UniProtKB-UniRule"/>
</dbReference>
<dbReference type="Pfam" id="PF00301">
    <property type="entry name" value="Rubredoxin"/>
    <property type="match status" value="1"/>
</dbReference>